<organism evidence="2 3">
    <name type="scientific">Hermetia illucens</name>
    <name type="common">Black soldier fly</name>
    <dbReference type="NCBI Taxonomy" id="343691"/>
    <lineage>
        <taxon>Eukaryota</taxon>
        <taxon>Metazoa</taxon>
        <taxon>Ecdysozoa</taxon>
        <taxon>Arthropoda</taxon>
        <taxon>Hexapoda</taxon>
        <taxon>Insecta</taxon>
        <taxon>Pterygota</taxon>
        <taxon>Neoptera</taxon>
        <taxon>Endopterygota</taxon>
        <taxon>Diptera</taxon>
        <taxon>Brachycera</taxon>
        <taxon>Stratiomyomorpha</taxon>
        <taxon>Stratiomyidae</taxon>
        <taxon>Hermetiinae</taxon>
        <taxon>Hermetia</taxon>
    </lineage>
</organism>
<evidence type="ECO:0000313" key="3">
    <source>
        <dbReference type="Proteomes" id="UP000594454"/>
    </source>
</evidence>
<name>A0A7R8V049_HERIL</name>
<dbReference type="Proteomes" id="UP000594454">
    <property type="component" value="Chromosome 5"/>
</dbReference>
<reference evidence="2 3" key="1">
    <citation type="submission" date="2020-11" db="EMBL/GenBank/DDBJ databases">
        <authorList>
            <person name="Wallbank WR R."/>
            <person name="Pardo Diaz C."/>
            <person name="Kozak K."/>
            <person name="Martin S."/>
            <person name="Jiggins C."/>
            <person name="Moest M."/>
            <person name="Warren A I."/>
            <person name="Generalovic N T."/>
            <person name="Byers J.R.P. K."/>
            <person name="Montejo-Kovacevich G."/>
            <person name="Yen C E."/>
        </authorList>
    </citation>
    <scope>NUCLEOTIDE SEQUENCE [LARGE SCALE GENOMIC DNA]</scope>
</reference>
<evidence type="ECO:0000313" key="2">
    <source>
        <dbReference type="EMBL" id="CAD7090263.1"/>
    </source>
</evidence>
<dbReference type="OrthoDB" id="10657313at2759"/>
<proteinExistence type="predicted"/>
<dbReference type="AlphaFoldDB" id="A0A7R8V049"/>
<feature type="region of interest" description="Disordered" evidence="1">
    <location>
        <begin position="416"/>
        <end position="436"/>
    </location>
</feature>
<feature type="region of interest" description="Disordered" evidence="1">
    <location>
        <begin position="91"/>
        <end position="124"/>
    </location>
</feature>
<accession>A0A7R8V049</accession>
<protein>
    <submittedName>
        <fullName evidence="2">Uncharacterized protein</fullName>
    </submittedName>
</protein>
<sequence length="449" mass="49925">MYKNIFIYLALATAIDGCRGGIRIKRIAESIKNDEKKLAGAALGTVAGDSSLKAVSGGLEAPLEGHGLNTKRDVLDGVAMQRFAEDFKHHPRMSRELAKRNVEDHRGVRDSKGGSDSKLNKEKDDITVNVDERIIEKGLRDLKGDMSSKKLLNHQHTEQNERVGRVPIERKSTLGLAATDVKHGARHYGNDERGRHENSNIQVQAGLQLRKAAKRDGKDLNKTGSKILVASGLNSAVSENHHASHTSNSEGDTIKKLIEDVKLEGHKKELKPDVDVYLYNNMPSFYKAPPVLLEMYNTKESMSPASFEHYYPPYKWLQRRSPIQSAFEIANMMVKVGMDELESEDYGEHGPFIFDSLAKGPHKFERGFSAEASFCPVHAKKASLTGELNELAEGGPRFGECLCSFGRSARDVSSKVEDTEKVKRAEENDHEEGLHKKLEARPLALLKSF</sequence>
<dbReference type="InParanoid" id="A0A7R8V049"/>
<gene>
    <name evidence="2" type="ORF">HERILL_LOCUS12757</name>
</gene>
<keyword evidence="3" id="KW-1185">Reference proteome</keyword>
<dbReference type="EMBL" id="LR899013">
    <property type="protein sequence ID" value="CAD7090263.1"/>
    <property type="molecule type" value="Genomic_DNA"/>
</dbReference>
<evidence type="ECO:0000256" key="1">
    <source>
        <dbReference type="SAM" id="MobiDB-lite"/>
    </source>
</evidence>